<dbReference type="InterPro" id="IPR036899">
    <property type="entry name" value="Ribosomal_uL13_sf"/>
</dbReference>
<dbReference type="CDD" id="cd00392">
    <property type="entry name" value="Ribosomal_L13"/>
    <property type="match status" value="1"/>
</dbReference>
<dbReference type="PANTHER" id="PTHR11545">
    <property type="entry name" value="RIBOSOMAL PROTEIN L13"/>
    <property type="match status" value="1"/>
</dbReference>
<dbReference type="AlphaFoldDB" id="A0A0G1VIE5"/>
<keyword evidence="2 4" id="KW-0689">Ribosomal protein</keyword>
<dbReference type="Gene3D" id="3.90.1180.10">
    <property type="entry name" value="Ribosomal protein L13"/>
    <property type="match status" value="1"/>
</dbReference>
<organism evidence="7 8">
    <name type="scientific">candidate division CPR1 bacterium GW2011_GWC1_49_13</name>
    <dbReference type="NCBI Taxonomy" id="1618342"/>
    <lineage>
        <taxon>Bacteria</taxon>
        <taxon>candidate division CPR1</taxon>
    </lineage>
</organism>
<sequence>MIKTKATKEKEIKRTWHELDAKGQVLGRLSTQVARLLMGKDKPNWAPYLDMGDFVVVTNAKDVKVTGKKEEQKEYFRYSGYPGGLTRETLGRLRQRRPEEIIRHAVKGMLPDTKLGRKMITKLYVYPGHEGEMVGKAQKQDGK</sequence>
<keyword evidence="3 4" id="KW-0687">Ribonucleoprotein</keyword>
<dbReference type="InterPro" id="IPR005823">
    <property type="entry name" value="Ribosomal_uL13_bac-type"/>
</dbReference>
<evidence type="ECO:0000256" key="6">
    <source>
        <dbReference type="RuleBase" id="RU003878"/>
    </source>
</evidence>
<proteinExistence type="inferred from homology"/>
<evidence type="ECO:0000256" key="4">
    <source>
        <dbReference type="HAMAP-Rule" id="MF_01366"/>
    </source>
</evidence>
<dbReference type="InterPro" id="IPR023563">
    <property type="entry name" value="Ribosomal_uL13_CS"/>
</dbReference>
<dbReference type="PANTHER" id="PTHR11545:SF2">
    <property type="entry name" value="LARGE RIBOSOMAL SUBUNIT PROTEIN UL13M"/>
    <property type="match status" value="1"/>
</dbReference>
<comment type="subunit">
    <text evidence="4">Part of the 50S ribosomal subunit.</text>
</comment>
<gene>
    <name evidence="4 6" type="primary">rplM</name>
    <name evidence="7" type="ORF">UY40_C0005G0063</name>
</gene>
<dbReference type="STRING" id="1618342.UY40_C0005G0063"/>
<dbReference type="GO" id="GO:0017148">
    <property type="term" value="P:negative regulation of translation"/>
    <property type="evidence" value="ECO:0007669"/>
    <property type="project" value="TreeGrafter"/>
</dbReference>
<dbReference type="NCBIfam" id="TIGR01066">
    <property type="entry name" value="rplM_bact"/>
    <property type="match status" value="1"/>
</dbReference>
<protein>
    <recommendedName>
        <fullName evidence="4">Large ribosomal subunit protein uL13</fullName>
    </recommendedName>
</protein>
<dbReference type="PATRIC" id="fig|1618342.3.peg.268"/>
<evidence type="ECO:0000256" key="5">
    <source>
        <dbReference type="RuleBase" id="RU003877"/>
    </source>
</evidence>
<comment type="similarity">
    <text evidence="1 4 5">Belongs to the universal ribosomal protein uL13 family.</text>
</comment>
<accession>A0A0G1VIE5</accession>
<evidence type="ECO:0000313" key="8">
    <source>
        <dbReference type="Proteomes" id="UP000034119"/>
    </source>
</evidence>
<name>A0A0G1VIE5_9BACT</name>
<comment type="caution">
    <text evidence="7">The sequence shown here is derived from an EMBL/GenBank/DDBJ whole genome shotgun (WGS) entry which is preliminary data.</text>
</comment>
<reference evidence="7 8" key="1">
    <citation type="journal article" date="2015" name="Nature">
        <title>rRNA introns, odd ribosomes, and small enigmatic genomes across a large radiation of phyla.</title>
        <authorList>
            <person name="Brown C.T."/>
            <person name="Hug L.A."/>
            <person name="Thomas B.C."/>
            <person name="Sharon I."/>
            <person name="Castelle C.J."/>
            <person name="Singh A."/>
            <person name="Wilkins M.J."/>
            <person name="Williams K.H."/>
            <person name="Banfield J.F."/>
        </authorList>
    </citation>
    <scope>NUCLEOTIDE SEQUENCE [LARGE SCALE GENOMIC DNA]</scope>
</reference>
<evidence type="ECO:0000256" key="3">
    <source>
        <dbReference type="ARBA" id="ARBA00023274"/>
    </source>
</evidence>
<dbReference type="SUPFAM" id="SSF52161">
    <property type="entry name" value="Ribosomal protein L13"/>
    <property type="match status" value="1"/>
</dbReference>
<dbReference type="InterPro" id="IPR005822">
    <property type="entry name" value="Ribosomal_uL13"/>
</dbReference>
<evidence type="ECO:0000256" key="2">
    <source>
        <dbReference type="ARBA" id="ARBA00022980"/>
    </source>
</evidence>
<evidence type="ECO:0000256" key="1">
    <source>
        <dbReference type="ARBA" id="ARBA00006227"/>
    </source>
</evidence>
<dbReference type="GO" id="GO:0003729">
    <property type="term" value="F:mRNA binding"/>
    <property type="evidence" value="ECO:0007669"/>
    <property type="project" value="TreeGrafter"/>
</dbReference>
<dbReference type="PROSITE" id="PS00783">
    <property type="entry name" value="RIBOSOMAL_L13"/>
    <property type="match status" value="1"/>
</dbReference>
<dbReference type="HAMAP" id="MF_01366">
    <property type="entry name" value="Ribosomal_uL13"/>
    <property type="match status" value="1"/>
</dbReference>
<comment type="function">
    <text evidence="4 6">This protein is one of the early assembly proteins of the 50S ribosomal subunit, although it is not seen to bind rRNA by itself. It is important during the early stages of 50S assembly.</text>
</comment>
<dbReference type="Pfam" id="PF00572">
    <property type="entry name" value="Ribosomal_L13"/>
    <property type="match status" value="1"/>
</dbReference>
<dbReference type="Proteomes" id="UP000034119">
    <property type="component" value="Unassembled WGS sequence"/>
</dbReference>
<dbReference type="GO" id="GO:0003735">
    <property type="term" value="F:structural constituent of ribosome"/>
    <property type="evidence" value="ECO:0007669"/>
    <property type="project" value="InterPro"/>
</dbReference>
<dbReference type="GO" id="GO:0006412">
    <property type="term" value="P:translation"/>
    <property type="evidence" value="ECO:0007669"/>
    <property type="project" value="UniProtKB-UniRule"/>
</dbReference>
<dbReference type="EMBL" id="LCPW01000005">
    <property type="protein sequence ID" value="KKW06005.1"/>
    <property type="molecule type" value="Genomic_DNA"/>
</dbReference>
<dbReference type="GO" id="GO:0022625">
    <property type="term" value="C:cytosolic large ribosomal subunit"/>
    <property type="evidence" value="ECO:0007669"/>
    <property type="project" value="TreeGrafter"/>
</dbReference>
<dbReference type="PIRSF" id="PIRSF002181">
    <property type="entry name" value="Ribosomal_L13"/>
    <property type="match status" value="1"/>
</dbReference>
<evidence type="ECO:0000313" key="7">
    <source>
        <dbReference type="EMBL" id="KKW06005.1"/>
    </source>
</evidence>